<organism evidence="4 5">
    <name type="scientific">Drosophila virilis</name>
    <name type="common">Fruit fly</name>
    <dbReference type="NCBI Taxonomy" id="7244"/>
    <lineage>
        <taxon>Eukaryota</taxon>
        <taxon>Metazoa</taxon>
        <taxon>Ecdysozoa</taxon>
        <taxon>Arthropoda</taxon>
        <taxon>Hexapoda</taxon>
        <taxon>Insecta</taxon>
        <taxon>Pterygota</taxon>
        <taxon>Neoptera</taxon>
        <taxon>Endopterygota</taxon>
        <taxon>Diptera</taxon>
        <taxon>Brachycera</taxon>
        <taxon>Muscomorpha</taxon>
        <taxon>Ephydroidea</taxon>
        <taxon>Drosophilidae</taxon>
        <taxon>Drosophila</taxon>
    </lineage>
</organism>
<comment type="similarity">
    <text evidence="1">Belongs to the PPase class C family. Prune subfamily.</text>
</comment>
<dbReference type="GO" id="GO:0004309">
    <property type="term" value="F:exopolyphosphatase activity"/>
    <property type="evidence" value="ECO:0007669"/>
    <property type="project" value="TreeGrafter"/>
</dbReference>
<feature type="domain" description="DHHA2" evidence="3">
    <location>
        <begin position="256"/>
        <end position="403"/>
    </location>
</feature>
<feature type="compositionally biased region" description="Low complexity" evidence="2">
    <location>
        <begin position="24"/>
        <end position="39"/>
    </location>
</feature>
<dbReference type="Proteomes" id="UP000008792">
    <property type="component" value="Unassembled WGS sequence"/>
</dbReference>
<dbReference type="InterPro" id="IPR004097">
    <property type="entry name" value="DHHA2"/>
</dbReference>
<dbReference type="SMR" id="B4MA05"/>
<dbReference type="PANTHER" id="PTHR12112:SF39">
    <property type="entry name" value="EG:152A3.5 PROTEIN (FBGN0003116_PN PROTEIN)"/>
    <property type="match status" value="1"/>
</dbReference>
<name>B4MA05_DROVI</name>
<dbReference type="SMART" id="SM01131">
    <property type="entry name" value="DHHA2"/>
    <property type="match status" value="1"/>
</dbReference>
<evidence type="ECO:0000313" key="5">
    <source>
        <dbReference type="Proteomes" id="UP000008792"/>
    </source>
</evidence>
<evidence type="ECO:0000259" key="3">
    <source>
        <dbReference type="SMART" id="SM01131"/>
    </source>
</evidence>
<feature type="region of interest" description="Disordered" evidence="2">
    <location>
        <begin position="20"/>
        <end position="42"/>
    </location>
</feature>
<keyword evidence="5" id="KW-1185">Reference proteome</keyword>
<dbReference type="OrthoDB" id="374045at2759"/>
<evidence type="ECO:0000256" key="1">
    <source>
        <dbReference type="ARBA" id="ARBA00010331"/>
    </source>
</evidence>
<keyword evidence="4" id="KW-0378">Hydrolase</keyword>
<dbReference type="PANTHER" id="PTHR12112">
    <property type="entry name" value="BNIP - RELATED"/>
    <property type="match status" value="1"/>
</dbReference>
<evidence type="ECO:0000313" key="4">
    <source>
        <dbReference type="EMBL" id="EDW66064.2"/>
    </source>
</evidence>
<dbReference type="InterPro" id="IPR038222">
    <property type="entry name" value="DHHA2_dom_sf"/>
</dbReference>
<sequence length="429" mass="48121">MCFLRFLMQARSTLSRYLPEKAASTSGSPSSGSGSGSSSARHLEADSTARKLHLVLGNESCDLDSAVSALTLAFIYAQREQGHDYVPVLNIPRLDYPLKTEVGHMLNRCEITEQMLLFRDDLPQQLTGDINVILVDHHVSNLARHVVEILDHRPLESNPAMQLLPEQCVRHIEPELGSCATLIGERYLAEKQPRSSRVTQLLHATILLDTINFAPAAKRFCARDLAMVEQLELMMLEPAGGQFDDAENKRRRRSLFDELVAARADISRLTLAEVLRKDMKKLQTEHHTVPMAGLPMLVRDFIELNDAEQAIREFAMGSNLAVILGMFVPPGHGQVVRDVALISLTGQTQLVERVRKALLDCQTPPLNLQPHTIDTHFMGGCYLRQHNIQATRKHILPVIKRVLLEMEASQRCDCDDVYFFKEKPKLGLS</sequence>
<dbReference type="GO" id="GO:0005737">
    <property type="term" value="C:cytoplasm"/>
    <property type="evidence" value="ECO:0007669"/>
    <property type="project" value="InterPro"/>
</dbReference>
<dbReference type="FunCoup" id="B4MA05">
    <property type="interactions" value="344"/>
</dbReference>
<protein>
    <recommendedName>
        <fullName evidence="3">DHHA2 domain-containing protein</fullName>
    </recommendedName>
</protein>
<gene>
    <name evidence="4" type="primary">Dvir\GJ15824</name>
    <name evidence="4" type="ORF">Dvir_GJ15824</name>
</gene>
<dbReference type="Gene3D" id="3.90.1640.10">
    <property type="entry name" value="inorganic pyrophosphatase (n-terminal core)"/>
    <property type="match status" value="1"/>
</dbReference>
<dbReference type="Pfam" id="PF02833">
    <property type="entry name" value="DHHA2"/>
    <property type="match status" value="1"/>
</dbReference>
<dbReference type="HOGENOM" id="CLU_019358_0_1_1"/>
<dbReference type="InParanoid" id="B4MA05"/>
<dbReference type="eggNOG" id="KOG4129">
    <property type="taxonomic scope" value="Eukaryota"/>
</dbReference>
<dbReference type="AlphaFoldDB" id="B4MA05"/>
<evidence type="ECO:0000256" key="2">
    <source>
        <dbReference type="SAM" id="MobiDB-lite"/>
    </source>
</evidence>
<dbReference type="InterPro" id="IPR038763">
    <property type="entry name" value="DHH_sf"/>
</dbReference>
<dbReference type="STRING" id="7244.B4MA05"/>
<dbReference type="EMBL" id="CH940655">
    <property type="protein sequence ID" value="EDW66064.2"/>
    <property type="molecule type" value="Genomic_DNA"/>
</dbReference>
<dbReference type="SUPFAM" id="SSF64182">
    <property type="entry name" value="DHH phosphoesterases"/>
    <property type="match status" value="1"/>
</dbReference>
<dbReference type="Gene3D" id="3.10.310.20">
    <property type="entry name" value="DHHA2 domain"/>
    <property type="match status" value="1"/>
</dbReference>
<accession>B4MA05</accession>
<reference evidence="4 5" key="1">
    <citation type="journal article" date="2007" name="Nature">
        <title>Evolution of genes and genomes on the Drosophila phylogeny.</title>
        <authorList>
            <consortium name="Drosophila 12 Genomes Consortium"/>
            <person name="Clark A.G."/>
            <person name="Eisen M.B."/>
            <person name="Smith D.R."/>
            <person name="Bergman C.M."/>
            <person name="Oliver B."/>
            <person name="Markow T.A."/>
            <person name="Kaufman T.C."/>
            <person name="Kellis M."/>
            <person name="Gelbart W."/>
            <person name="Iyer V.N."/>
            <person name="Pollard D.A."/>
            <person name="Sackton T.B."/>
            <person name="Larracuente A.M."/>
            <person name="Singh N.D."/>
            <person name="Abad J.P."/>
            <person name="Abt D.N."/>
            <person name="Adryan B."/>
            <person name="Aguade M."/>
            <person name="Akashi H."/>
            <person name="Anderson W.W."/>
            <person name="Aquadro C.F."/>
            <person name="Ardell D.H."/>
            <person name="Arguello R."/>
            <person name="Artieri C.G."/>
            <person name="Barbash D.A."/>
            <person name="Barker D."/>
            <person name="Barsanti P."/>
            <person name="Batterham P."/>
            <person name="Batzoglou S."/>
            <person name="Begun D."/>
            <person name="Bhutkar A."/>
            <person name="Blanco E."/>
            <person name="Bosak S.A."/>
            <person name="Bradley R.K."/>
            <person name="Brand A.D."/>
            <person name="Brent M.R."/>
            <person name="Brooks A.N."/>
            <person name="Brown R.H."/>
            <person name="Butlin R.K."/>
            <person name="Caggese C."/>
            <person name="Calvi B.R."/>
            <person name="Bernardo de Carvalho A."/>
            <person name="Caspi A."/>
            <person name="Castrezana S."/>
            <person name="Celniker S.E."/>
            <person name="Chang J.L."/>
            <person name="Chapple C."/>
            <person name="Chatterji S."/>
            <person name="Chinwalla A."/>
            <person name="Civetta A."/>
            <person name="Clifton S.W."/>
            <person name="Comeron J.M."/>
            <person name="Costello J.C."/>
            <person name="Coyne J.A."/>
            <person name="Daub J."/>
            <person name="David R.G."/>
            <person name="Delcher A.L."/>
            <person name="Delehaunty K."/>
            <person name="Do C.B."/>
            <person name="Ebling H."/>
            <person name="Edwards K."/>
            <person name="Eickbush T."/>
            <person name="Evans J.D."/>
            <person name="Filipski A."/>
            <person name="Findeiss S."/>
            <person name="Freyhult E."/>
            <person name="Fulton L."/>
            <person name="Fulton R."/>
            <person name="Garcia A.C."/>
            <person name="Gardiner A."/>
            <person name="Garfield D.A."/>
            <person name="Garvin B.E."/>
            <person name="Gibson G."/>
            <person name="Gilbert D."/>
            <person name="Gnerre S."/>
            <person name="Godfrey J."/>
            <person name="Good R."/>
            <person name="Gotea V."/>
            <person name="Gravely B."/>
            <person name="Greenberg A.J."/>
            <person name="Griffiths-Jones S."/>
            <person name="Gross S."/>
            <person name="Guigo R."/>
            <person name="Gustafson E.A."/>
            <person name="Haerty W."/>
            <person name="Hahn M.W."/>
            <person name="Halligan D.L."/>
            <person name="Halpern A.L."/>
            <person name="Halter G.M."/>
            <person name="Han M.V."/>
            <person name="Heger A."/>
            <person name="Hillier L."/>
            <person name="Hinrichs A.S."/>
            <person name="Holmes I."/>
            <person name="Hoskins R.A."/>
            <person name="Hubisz M.J."/>
            <person name="Hultmark D."/>
            <person name="Huntley M.A."/>
            <person name="Jaffe D.B."/>
            <person name="Jagadeeshan S."/>
            <person name="Jeck W.R."/>
            <person name="Johnson J."/>
            <person name="Jones C.D."/>
            <person name="Jordan W.C."/>
            <person name="Karpen G.H."/>
            <person name="Kataoka E."/>
            <person name="Keightley P.D."/>
            <person name="Kheradpour P."/>
            <person name="Kirkness E.F."/>
            <person name="Koerich L.B."/>
            <person name="Kristiansen K."/>
            <person name="Kudrna D."/>
            <person name="Kulathinal R.J."/>
            <person name="Kumar S."/>
            <person name="Kwok R."/>
            <person name="Lander E."/>
            <person name="Langley C.H."/>
            <person name="Lapoint R."/>
            <person name="Lazzaro B.P."/>
            <person name="Lee S.J."/>
            <person name="Levesque L."/>
            <person name="Li R."/>
            <person name="Lin C.F."/>
            <person name="Lin M.F."/>
            <person name="Lindblad-Toh K."/>
            <person name="Llopart A."/>
            <person name="Long M."/>
            <person name="Low L."/>
            <person name="Lozovsky E."/>
            <person name="Lu J."/>
            <person name="Luo M."/>
            <person name="Machado C.A."/>
            <person name="Makalowski W."/>
            <person name="Marzo M."/>
            <person name="Matsuda M."/>
            <person name="Matzkin L."/>
            <person name="McAllister B."/>
            <person name="McBride C.S."/>
            <person name="McKernan B."/>
            <person name="McKernan K."/>
            <person name="Mendez-Lago M."/>
            <person name="Minx P."/>
            <person name="Mollenhauer M.U."/>
            <person name="Montooth K."/>
            <person name="Mount S.M."/>
            <person name="Mu X."/>
            <person name="Myers E."/>
            <person name="Negre B."/>
            <person name="Newfeld S."/>
            <person name="Nielsen R."/>
            <person name="Noor M.A."/>
            <person name="O'Grady P."/>
            <person name="Pachter L."/>
            <person name="Papaceit M."/>
            <person name="Parisi M.J."/>
            <person name="Parisi M."/>
            <person name="Parts L."/>
            <person name="Pedersen J.S."/>
            <person name="Pesole G."/>
            <person name="Phillippy A.M."/>
            <person name="Ponting C.P."/>
            <person name="Pop M."/>
            <person name="Porcelli D."/>
            <person name="Powell J.R."/>
            <person name="Prohaska S."/>
            <person name="Pruitt K."/>
            <person name="Puig M."/>
            <person name="Quesneville H."/>
            <person name="Ram K.R."/>
            <person name="Rand D."/>
            <person name="Rasmussen M.D."/>
            <person name="Reed L.K."/>
            <person name="Reenan R."/>
            <person name="Reily A."/>
            <person name="Remington K.A."/>
            <person name="Rieger T.T."/>
            <person name="Ritchie M.G."/>
            <person name="Robin C."/>
            <person name="Rogers Y.H."/>
            <person name="Rohde C."/>
            <person name="Rozas J."/>
            <person name="Rubenfield M.J."/>
            <person name="Ruiz A."/>
            <person name="Russo S."/>
            <person name="Salzberg S.L."/>
            <person name="Sanchez-Gracia A."/>
            <person name="Saranga D.J."/>
            <person name="Sato H."/>
            <person name="Schaeffer S.W."/>
            <person name="Schatz M.C."/>
            <person name="Schlenke T."/>
            <person name="Schwartz R."/>
            <person name="Segarra C."/>
            <person name="Singh R.S."/>
            <person name="Sirot L."/>
            <person name="Sirota M."/>
            <person name="Sisneros N.B."/>
            <person name="Smith C.D."/>
            <person name="Smith T.F."/>
            <person name="Spieth J."/>
            <person name="Stage D.E."/>
            <person name="Stark A."/>
            <person name="Stephan W."/>
            <person name="Strausberg R.L."/>
            <person name="Strempel S."/>
            <person name="Sturgill D."/>
            <person name="Sutton G."/>
            <person name="Sutton G.G."/>
            <person name="Tao W."/>
            <person name="Teichmann S."/>
            <person name="Tobari Y.N."/>
            <person name="Tomimura Y."/>
            <person name="Tsolas J.M."/>
            <person name="Valente V.L."/>
            <person name="Venter E."/>
            <person name="Venter J.C."/>
            <person name="Vicario S."/>
            <person name="Vieira F.G."/>
            <person name="Vilella A.J."/>
            <person name="Villasante A."/>
            <person name="Walenz B."/>
            <person name="Wang J."/>
            <person name="Wasserman M."/>
            <person name="Watts T."/>
            <person name="Wilson D."/>
            <person name="Wilson R.K."/>
            <person name="Wing R.A."/>
            <person name="Wolfner M.F."/>
            <person name="Wong A."/>
            <person name="Wong G.K."/>
            <person name="Wu C.I."/>
            <person name="Wu G."/>
            <person name="Yamamoto D."/>
            <person name="Yang H.P."/>
            <person name="Yang S.P."/>
            <person name="Yorke J.A."/>
            <person name="Yoshida K."/>
            <person name="Zdobnov E."/>
            <person name="Zhang P."/>
            <person name="Zhang Y."/>
            <person name="Zimin A.V."/>
            <person name="Baldwin J."/>
            <person name="Abdouelleil A."/>
            <person name="Abdulkadir J."/>
            <person name="Abebe A."/>
            <person name="Abera B."/>
            <person name="Abreu J."/>
            <person name="Acer S.C."/>
            <person name="Aftuck L."/>
            <person name="Alexander A."/>
            <person name="An P."/>
            <person name="Anderson E."/>
            <person name="Anderson S."/>
            <person name="Arachi H."/>
            <person name="Azer M."/>
            <person name="Bachantsang P."/>
            <person name="Barry A."/>
            <person name="Bayul T."/>
            <person name="Berlin A."/>
            <person name="Bessette D."/>
            <person name="Bloom T."/>
            <person name="Blye J."/>
            <person name="Boguslavskiy L."/>
            <person name="Bonnet C."/>
            <person name="Boukhgalter B."/>
            <person name="Bourzgui I."/>
            <person name="Brown A."/>
            <person name="Cahill P."/>
            <person name="Channer S."/>
            <person name="Cheshatsang Y."/>
            <person name="Chuda L."/>
            <person name="Citroen M."/>
            <person name="Collymore A."/>
            <person name="Cooke P."/>
            <person name="Costello M."/>
            <person name="D'Aco K."/>
            <person name="Daza R."/>
            <person name="De Haan G."/>
            <person name="DeGray S."/>
            <person name="DeMaso C."/>
            <person name="Dhargay N."/>
            <person name="Dooley K."/>
            <person name="Dooley E."/>
            <person name="Doricent M."/>
            <person name="Dorje P."/>
            <person name="Dorjee K."/>
            <person name="Dupes A."/>
            <person name="Elong R."/>
            <person name="Falk J."/>
            <person name="Farina A."/>
            <person name="Faro S."/>
            <person name="Ferguson D."/>
            <person name="Fisher S."/>
            <person name="Foley C.D."/>
            <person name="Franke A."/>
            <person name="Friedrich D."/>
            <person name="Gadbois L."/>
            <person name="Gearin G."/>
            <person name="Gearin C.R."/>
            <person name="Giannoukos G."/>
            <person name="Goode T."/>
            <person name="Graham J."/>
            <person name="Grandbois E."/>
            <person name="Grewal S."/>
            <person name="Gyaltsen K."/>
            <person name="Hafez N."/>
            <person name="Hagos B."/>
            <person name="Hall J."/>
            <person name="Henson C."/>
            <person name="Hollinger A."/>
            <person name="Honan T."/>
            <person name="Huard M.D."/>
            <person name="Hughes L."/>
            <person name="Hurhula B."/>
            <person name="Husby M.E."/>
            <person name="Kamat A."/>
            <person name="Kanga B."/>
            <person name="Kashin S."/>
            <person name="Khazanovich D."/>
            <person name="Kisner P."/>
            <person name="Lance K."/>
            <person name="Lara M."/>
            <person name="Lee W."/>
            <person name="Lennon N."/>
            <person name="Letendre F."/>
            <person name="LeVine R."/>
            <person name="Lipovsky A."/>
            <person name="Liu X."/>
            <person name="Liu J."/>
            <person name="Liu S."/>
            <person name="Lokyitsang T."/>
            <person name="Lokyitsang Y."/>
            <person name="Lubonja R."/>
            <person name="Lui A."/>
            <person name="MacDonald P."/>
            <person name="Magnisalis V."/>
            <person name="Maru K."/>
            <person name="Matthews C."/>
            <person name="McCusker W."/>
            <person name="McDonough S."/>
            <person name="Mehta T."/>
            <person name="Meldrim J."/>
            <person name="Meneus L."/>
            <person name="Mihai O."/>
            <person name="Mihalev A."/>
            <person name="Mihova T."/>
            <person name="Mittelman R."/>
            <person name="Mlenga V."/>
            <person name="Montmayeur A."/>
            <person name="Mulrain L."/>
            <person name="Navidi A."/>
            <person name="Naylor J."/>
            <person name="Negash T."/>
            <person name="Nguyen T."/>
            <person name="Nguyen N."/>
            <person name="Nicol R."/>
            <person name="Norbu C."/>
            <person name="Norbu N."/>
            <person name="Novod N."/>
            <person name="O'Neill B."/>
            <person name="Osman S."/>
            <person name="Markiewicz E."/>
            <person name="Oyono O.L."/>
            <person name="Patti C."/>
            <person name="Phunkhang P."/>
            <person name="Pierre F."/>
            <person name="Priest M."/>
            <person name="Raghuraman S."/>
            <person name="Rege F."/>
            <person name="Reyes R."/>
            <person name="Rise C."/>
            <person name="Rogov P."/>
            <person name="Ross K."/>
            <person name="Ryan E."/>
            <person name="Settipalli S."/>
            <person name="Shea T."/>
            <person name="Sherpa N."/>
            <person name="Shi L."/>
            <person name="Shih D."/>
            <person name="Sparrow T."/>
            <person name="Spaulding J."/>
            <person name="Stalker J."/>
            <person name="Stange-Thomann N."/>
            <person name="Stavropoulos S."/>
            <person name="Stone C."/>
            <person name="Strader C."/>
            <person name="Tesfaye S."/>
            <person name="Thomson T."/>
            <person name="Thoulutsang Y."/>
            <person name="Thoulutsang D."/>
            <person name="Topham K."/>
            <person name="Topping I."/>
            <person name="Tsamla T."/>
            <person name="Vassiliev H."/>
            <person name="Vo A."/>
            <person name="Wangchuk T."/>
            <person name="Wangdi T."/>
            <person name="Weiand M."/>
            <person name="Wilkinson J."/>
            <person name="Wilson A."/>
            <person name="Yadav S."/>
            <person name="Young G."/>
            <person name="Yu Q."/>
            <person name="Zembek L."/>
            <person name="Zhong D."/>
            <person name="Zimmer A."/>
            <person name="Zwirko Z."/>
            <person name="Jaffe D.B."/>
            <person name="Alvarez P."/>
            <person name="Brockman W."/>
            <person name="Butler J."/>
            <person name="Chin C."/>
            <person name="Gnerre S."/>
            <person name="Grabherr M."/>
            <person name="Kleber M."/>
            <person name="Mauceli E."/>
            <person name="MacCallum I."/>
        </authorList>
    </citation>
    <scope>NUCLEOTIDE SEQUENCE [LARGE SCALE GENOMIC DNA]</scope>
    <source>
        <strain evidence="5">Tucson 15010-1051.87</strain>
    </source>
</reference>
<proteinExistence type="inferred from homology"/>
<dbReference type="KEGG" id="dvi:6634527"/>